<feature type="region of interest" description="Disordered" evidence="1">
    <location>
        <begin position="687"/>
        <end position="709"/>
    </location>
</feature>
<reference evidence="2 3" key="1">
    <citation type="journal article" date="2018" name="Evol. Lett.">
        <title>Horizontal gene cluster transfer increased hallucinogenic mushroom diversity.</title>
        <authorList>
            <person name="Reynolds H.T."/>
            <person name="Vijayakumar V."/>
            <person name="Gluck-Thaler E."/>
            <person name="Korotkin H.B."/>
            <person name="Matheny P.B."/>
            <person name="Slot J.C."/>
        </authorList>
    </citation>
    <scope>NUCLEOTIDE SEQUENCE [LARGE SCALE GENOMIC DNA]</scope>
    <source>
        <strain evidence="2 3">2631</strain>
    </source>
</reference>
<evidence type="ECO:0000313" key="2">
    <source>
        <dbReference type="EMBL" id="PPQ85127.1"/>
    </source>
</evidence>
<comment type="caution">
    <text evidence="2">The sequence shown here is derived from an EMBL/GenBank/DDBJ whole genome shotgun (WGS) entry which is preliminary data.</text>
</comment>
<accession>A0A409X2Z9</accession>
<evidence type="ECO:0000256" key="1">
    <source>
        <dbReference type="SAM" id="MobiDB-lite"/>
    </source>
</evidence>
<dbReference type="PANTHER" id="PTHR33266">
    <property type="entry name" value="CHROMOSOME 15, WHOLE GENOME SHOTGUN SEQUENCE"/>
    <property type="match status" value="1"/>
</dbReference>
<feature type="compositionally biased region" description="Basic and acidic residues" evidence="1">
    <location>
        <begin position="695"/>
        <end position="709"/>
    </location>
</feature>
<protein>
    <submittedName>
        <fullName evidence="2">Uncharacterized protein</fullName>
    </submittedName>
</protein>
<proteinExistence type="predicted"/>
<name>A0A409X2Z9_PSICY</name>
<organism evidence="2 3">
    <name type="scientific">Psilocybe cyanescens</name>
    <dbReference type="NCBI Taxonomy" id="93625"/>
    <lineage>
        <taxon>Eukaryota</taxon>
        <taxon>Fungi</taxon>
        <taxon>Dikarya</taxon>
        <taxon>Basidiomycota</taxon>
        <taxon>Agaricomycotina</taxon>
        <taxon>Agaricomycetes</taxon>
        <taxon>Agaricomycetidae</taxon>
        <taxon>Agaricales</taxon>
        <taxon>Agaricineae</taxon>
        <taxon>Strophariaceae</taxon>
        <taxon>Psilocybe</taxon>
    </lineage>
</organism>
<sequence>MYDHENTGAIIQSSGYGKSRTVDQMATLIPTIPMNIRDFKDSESEAYPPPDAPVKYILQILFNHTAEKVKTLEKPKDSGERAQQELAALLRADLATPGSRSKFYEAVKSEFLHRINAIPSDIFLLADKALVDLVELLPHSNLSFVIYVDEAHTLADVPIEPPGKTLYDAMVKAATDFPMRPFFILFLSTSSQLRRLADPASFRRSAWMRVANPVAPFTEMPFDCHPKLIKGIKPGLSLKEIQDFRFLAYFGRPLWWALLETGRAPIPVVKHLAKAKLLYQHGRGSNKATANLAVLDVLLSLEYNPLKTRTHQLGDEMVASHMRTAYSITEDRVSMFSGYSSEPVLAEAAMDAIEHLGGSSNARCSDPMASMFATIDEDMTQVVNFGQEGENVAKMILLRAYMGAVKSLALPLHIALWHNGCSVIDFLRNLTATGFQATVLDAVPSNRKEGKPLREVFKNAWVRFTHFVRAGDNSAMTTSAGWGAFVRGMAMIAWKSQESVDFHIPVLLDKDKPISECNMTGILVQVKLRSKYSPPASVAVDAENICYFPPSKGPRAQPGNAGEDFRPYISLVMELGKKIMVHYGPQKVVEVLDRGNDLSAEPPTRSSLREGNNATTHPRYSLFFHGRTHRIYRCVPDDLRTAMEFTELLRIGDMLDSHPRGRDHAYVEQMRPPSGWRVGNQSWSWLSDPSLNRSSGKDVKVPEKKGSGKNAKLDETMMEDDAEFLEMIKVVDDTVGIDIAGEDIQMQD</sequence>
<dbReference type="AlphaFoldDB" id="A0A409X2Z9"/>
<dbReference type="InParanoid" id="A0A409X2Z9"/>
<gene>
    <name evidence="2" type="ORF">CVT25_004227</name>
</gene>
<dbReference type="Proteomes" id="UP000283269">
    <property type="component" value="Unassembled WGS sequence"/>
</dbReference>
<dbReference type="EMBL" id="NHYD01002747">
    <property type="protein sequence ID" value="PPQ85127.1"/>
    <property type="molecule type" value="Genomic_DNA"/>
</dbReference>
<dbReference type="OrthoDB" id="3270019at2759"/>
<keyword evidence="3" id="KW-1185">Reference proteome</keyword>
<evidence type="ECO:0000313" key="3">
    <source>
        <dbReference type="Proteomes" id="UP000283269"/>
    </source>
</evidence>
<dbReference type="PANTHER" id="PTHR33266:SF1">
    <property type="entry name" value="F-BOX DOMAIN-CONTAINING PROTEIN"/>
    <property type="match status" value="1"/>
</dbReference>
<dbReference type="STRING" id="93625.A0A409X2Z9"/>